<keyword evidence="1" id="KW-1133">Transmembrane helix</keyword>
<sequence length="343" mass="36978">MQRYLKYLVFPLGCCALGLALVLGMAGLEAAWITFVLLLLEISLSFDNAVVNARVLDQLTAGQQRFFLTWGLVIPVFGVRFAGPLALVCLAGGVGVGEALDAALHNPQHYKELLDLAEPRILAFGGMFLLMVFLRYFFNEAKTLHWLKPLERRLSAAGRVEALEVALALILLLLLVAALPVRLHGEVLVAGVIGLVLQLLSTSIAEAFGSEEEAAGRLAAGGGLASLLYLELLDASFSLDGTIGAFAITTNLPLILTGLGLGALFIRSLTLMLSREKALDSLVYLEHGAHYAIGALGLLMLSGILLKQWHMHLPEWLSGLIGVVLLLLALFDSLRHRRNVSIQ</sequence>
<keyword evidence="3" id="KW-1185">Reference proteome</keyword>
<organism evidence="2 3">
    <name type="scientific">Synechococcus lacustris str. Tous</name>
    <dbReference type="NCBI Taxonomy" id="1910958"/>
    <lineage>
        <taxon>Bacteria</taxon>
        <taxon>Bacillati</taxon>
        <taxon>Cyanobacteriota</taxon>
        <taxon>Cyanophyceae</taxon>
        <taxon>Synechococcales</taxon>
        <taxon>Synechococcaceae</taxon>
        <taxon>Synechococcus</taxon>
    </lineage>
</organism>
<accession>A0A2P7EF52</accession>
<evidence type="ECO:0008006" key="4">
    <source>
        <dbReference type="Google" id="ProtNLM"/>
    </source>
</evidence>
<dbReference type="AlphaFoldDB" id="A0A2P7EF52"/>
<dbReference type="PANTHER" id="PTHR30238:SF4">
    <property type="entry name" value="SLL1022 PROTEIN"/>
    <property type="match status" value="1"/>
</dbReference>
<dbReference type="PANTHER" id="PTHR30238">
    <property type="entry name" value="MEMBRANE BOUND PREDICTED REDOX MODULATOR"/>
    <property type="match status" value="1"/>
</dbReference>
<feature type="transmembrane region" description="Helical" evidence="1">
    <location>
        <begin position="32"/>
        <end position="55"/>
    </location>
</feature>
<evidence type="ECO:0000256" key="1">
    <source>
        <dbReference type="SAM" id="Phobius"/>
    </source>
</evidence>
<proteinExistence type="predicted"/>
<reference evidence="3" key="1">
    <citation type="submission" date="2018-03" db="EMBL/GenBank/DDBJ databases">
        <title>Ecological and genomic features of two cosmopolitan and abundant freshwater picocyanobacteria.</title>
        <authorList>
            <person name="Cabello-Yeves P.J."/>
            <person name="Picazo A."/>
            <person name="Camacho A."/>
            <person name="Callieri C."/>
            <person name="Rosselli R."/>
            <person name="Roda-Garcia J."/>
            <person name="Coutinho F.H."/>
            <person name="Rodriguez-Valera F."/>
        </authorList>
    </citation>
    <scope>NUCLEOTIDE SEQUENCE [LARGE SCALE GENOMIC DNA]</scope>
    <source>
        <strain evidence="3">Tous</strain>
    </source>
</reference>
<feature type="transmembrane region" description="Helical" evidence="1">
    <location>
        <begin position="67"/>
        <end position="94"/>
    </location>
</feature>
<feature type="transmembrane region" description="Helical" evidence="1">
    <location>
        <begin position="121"/>
        <end position="138"/>
    </location>
</feature>
<keyword evidence="1" id="KW-0472">Membrane</keyword>
<keyword evidence="1" id="KW-0812">Transmembrane</keyword>
<feature type="transmembrane region" description="Helical" evidence="1">
    <location>
        <begin position="7"/>
        <end position="26"/>
    </location>
</feature>
<gene>
    <name evidence="2" type="ORF">C7K08_06250</name>
</gene>
<feature type="transmembrane region" description="Helical" evidence="1">
    <location>
        <begin position="187"/>
        <end position="208"/>
    </location>
</feature>
<feature type="transmembrane region" description="Helical" evidence="1">
    <location>
        <begin position="162"/>
        <end position="181"/>
    </location>
</feature>
<dbReference type="Pfam" id="PF04332">
    <property type="entry name" value="DUF475"/>
    <property type="match status" value="1"/>
</dbReference>
<feature type="transmembrane region" description="Helical" evidence="1">
    <location>
        <begin position="316"/>
        <end position="334"/>
    </location>
</feature>
<evidence type="ECO:0000313" key="2">
    <source>
        <dbReference type="EMBL" id="PSI01749.1"/>
    </source>
</evidence>
<dbReference type="STRING" id="1910958.BTM30_05570"/>
<dbReference type="Proteomes" id="UP000240206">
    <property type="component" value="Unassembled WGS sequence"/>
</dbReference>
<dbReference type="InterPro" id="IPR007427">
    <property type="entry name" value="DUF475"/>
</dbReference>
<feature type="transmembrane region" description="Helical" evidence="1">
    <location>
        <begin position="215"/>
        <end position="233"/>
    </location>
</feature>
<evidence type="ECO:0000313" key="3">
    <source>
        <dbReference type="Proteomes" id="UP000240206"/>
    </source>
</evidence>
<dbReference type="RefSeq" id="WP_106499789.1">
    <property type="nucleotide sequence ID" value="NZ_PXVC01000020.1"/>
</dbReference>
<feature type="transmembrane region" description="Helical" evidence="1">
    <location>
        <begin position="245"/>
        <end position="267"/>
    </location>
</feature>
<comment type="caution">
    <text evidence="2">The sequence shown here is derived from an EMBL/GenBank/DDBJ whole genome shotgun (WGS) entry which is preliminary data.</text>
</comment>
<dbReference type="EMBL" id="PXVC01000020">
    <property type="protein sequence ID" value="PSI01749.1"/>
    <property type="molecule type" value="Genomic_DNA"/>
</dbReference>
<feature type="transmembrane region" description="Helical" evidence="1">
    <location>
        <begin position="288"/>
        <end position="310"/>
    </location>
</feature>
<protein>
    <recommendedName>
        <fullName evidence="4">DUF475 domain-containing protein</fullName>
    </recommendedName>
</protein>
<name>A0A2P7EF52_9SYNE</name>